<name>A0ACB8D2I9_DERSI</name>
<dbReference type="EMBL" id="CM023472">
    <property type="protein sequence ID" value="KAH7958616.1"/>
    <property type="molecule type" value="Genomic_DNA"/>
</dbReference>
<keyword evidence="2" id="KW-1185">Reference proteome</keyword>
<proteinExistence type="predicted"/>
<comment type="caution">
    <text evidence="1">The sequence shown here is derived from an EMBL/GenBank/DDBJ whole genome shotgun (WGS) entry which is preliminary data.</text>
</comment>
<evidence type="ECO:0000313" key="1">
    <source>
        <dbReference type="EMBL" id="KAH7958616.1"/>
    </source>
</evidence>
<gene>
    <name evidence="1" type="ORF">HPB49_003377</name>
</gene>
<organism evidence="1 2">
    <name type="scientific">Dermacentor silvarum</name>
    <name type="common">Tick</name>
    <dbReference type="NCBI Taxonomy" id="543639"/>
    <lineage>
        <taxon>Eukaryota</taxon>
        <taxon>Metazoa</taxon>
        <taxon>Ecdysozoa</taxon>
        <taxon>Arthropoda</taxon>
        <taxon>Chelicerata</taxon>
        <taxon>Arachnida</taxon>
        <taxon>Acari</taxon>
        <taxon>Parasitiformes</taxon>
        <taxon>Ixodida</taxon>
        <taxon>Ixodoidea</taxon>
        <taxon>Ixodidae</taxon>
        <taxon>Rhipicephalinae</taxon>
        <taxon>Dermacentor</taxon>
    </lineage>
</organism>
<evidence type="ECO:0000313" key="2">
    <source>
        <dbReference type="Proteomes" id="UP000821865"/>
    </source>
</evidence>
<dbReference type="Proteomes" id="UP000821865">
    <property type="component" value="Chromosome 3"/>
</dbReference>
<protein>
    <submittedName>
        <fullName evidence="1">Uncharacterized protein</fullName>
    </submittedName>
</protein>
<reference evidence="1" key="1">
    <citation type="submission" date="2020-05" db="EMBL/GenBank/DDBJ databases">
        <title>Large-scale comparative analyses of tick genomes elucidate their genetic diversity and vector capacities.</title>
        <authorList>
            <person name="Jia N."/>
            <person name="Wang J."/>
            <person name="Shi W."/>
            <person name="Du L."/>
            <person name="Sun Y."/>
            <person name="Zhan W."/>
            <person name="Jiang J."/>
            <person name="Wang Q."/>
            <person name="Zhang B."/>
            <person name="Ji P."/>
            <person name="Sakyi L.B."/>
            <person name="Cui X."/>
            <person name="Yuan T."/>
            <person name="Jiang B."/>
            <person name="Yang W."/>
            <person name="Lam T.T.-Y."/>
            <person name="Chang Q."/>
            <person name="Ding S."/>
            <person name="Wang X."/>
            <person name="Zhu J."/>
            <person name="Ruan X."/>
            <person name="Zhao L."/>
            <person name="Wei J."/>
            <person name="Que T."/>
            <person name="Du C."/>
            <person name="Cheng J."/>
            <person name="Dai P."/>
            <person name="Han X."/>
            <person name="Huang E."/>
            <person name="Gao Y."/>
            <person name="Liu J."/>
            <person name="Shao H."/>
            <person name="Ye R."/>
            <person name="Li L."/>
            <person name="Wei W."/>
            <person name="Wang X."/>
            <person name="Wang C."/>
            <person name="Yang T."/>
            <person name="Huo Q."/>
            <person name="Li W."/>
            <person name="Guo W."/>
            <person name="Chen H."/>
            <person name="Zhou L."/>
            <person name="Ni X."/>
            <person name="Tian J."/>
            <person name="Zhou Y."/>
            <person name="Sheng Y."/>
            <person name="Liu T."/>
            <person name="Pan Y."/>
            <person name="Xia L."/>
            <person name="Li J."/>
            <person name="Zhao F."/>
            <person name="Cao W."/>
        </authorList>
    </citation>
    <scope>NUCLEOTIDE SEQUENCE</scope>
    <source>
        <strain evidence="1">Dsil-2018</strain>
    </source>
</reference>
<accession>A0ACB8D2I9</accession>
<sequence length="223" mass="23729">MANSSLTSNVERAARDEDEKAQLQSESNARLFLLLTDPRFYVLVFQNTVISYSAVIVRAITVDYGMDKGVPLAHAELVGTYCAATDLLLGNMALPFLADRGFVNRTLLASIAFALLSAAMFVLTTSQGLVSFLGLFVPMSLLIAATASFSPVLITGYLGPCRVPLTYGASGLVTGPLLLATPLITGFFRDTMGSYDNLLRLIGGLAAISAILILLLRITGKKS</sequence>